<feature type="transmembrane region" description="Helical" evidence="2">
    <location>
        <begin position="482"/>
        <end position="500"/>
    </location>
</feature>
<feature type="region of interest" description="Disordered" evidence="1">
    <location>
        <begin position="1"/>
        <end position="29"/>
    </location>
</feature>
<dbReference type="PANTHER" id="PTHR36840">
    <property type="entry name" value="BLL5714 PROTEIN"/>
    <property type="match status" value="1"/>
</dbReference>
<feature type="compositionally biased region" description="Basic and acidic residues" evidence="1">
    <location>
        <begin position="400"/>
        <end position="409"/>
    </location>
</feature>
<keyword evidence="4" id="KW-1185">Reference proteome</keyword>
<dbReference type="OrthoDB" id="191995at2759"/>
<evidence type="ECO:0000313" key="3">
    <source>
        <dbReference type="EMBL" id="CAH2350842.1"/>
    </source>
</evidence>
<dbReference type="PANTHER" id="PTHR36840:SF1">
    <property type="entry name" value="BLL5714 PROTEIN"/>
    <property type="match status" value="1"/>
</dbReference>
<feature type="transmembrane region" description="Helical" evidence="2">
    <location>
        <begin position="418"/>
        <end position="439"/>
    </location>
</feature>
<feature type="transmembrane region" description="Helical" evidence="2">
    <location>
        <begin position="186"/>
        <end position="208"/>
    </location>
</feature>
<feature type="region of interest" description="Disordered" evidence="1">
    <location>
        <begin position="389"/>
        <end position="410"/>
    </location>
</feature>
<keyword evidence="2" id="KW-0812">Transmembrane</keyword>
<comment type="caution">
    <text evidence="3">The sequence shown here is derived from an EMBL/GenBank/DDBJ whole genome shotgun (WGS) entry which is preliminary data.</text>
</comment>
<feature type="transmembrane region" description="Helical" evidence="2">
    <location>
        <begin position="354"/>
        <end position="372"/>
    </location>
</feature>
<gene>
    <name evidence="3" type="ORF">CLIB1423_02S06392</name>
</gene>
<evidence type="ECO:0000256" key="1">
    <source>
        <dbReference type="SAM" id="MobiDB-lite"/>
    </source>
</evidence>
<dbReference type="EMBL" id="CAKXYY010000002">
    <property type="protein sequence ID" value="CAH2350842.1"/>
    <property type="molecule type" value="Genomic_DNA"/>
</dbReference>
<evidence type="ECO:0000256" key="2">
    <source>
        <dbReference type="SAM" id="Phobius"/>
    </source>
</evidence>
<feature type="transmembrane region" description="Helical" evidence="2">
    <location>
        <begin position="317"/>
        <end position="333"/>
    </location>
</feature>
<keyword evidence="2" id="KW-0472">Membrane</keyword>
<proteinExistence type="predicted"/>
<dbReference type="Pfam" id="PF06772">
    <property type="entry name" value="LtrA"/>
    <property type="match status" value="1"/>
</dbReference>
<feature type="transmembrane region" description="Helical" evidence="2">
    <location>
        <begin position="288"/>
        <end position="305"/>
    </location>
</feature>
<organism evidence="3 4">
    <name type="scientific">[Candida] railenensis</name>
    <dbReference type="NCBI Taxonomy" id="45579"/>
    <lineage>
        <taxon>Eukaryota</taxon>
        <taxon>Fungi</taxon>
        <taxon>Dikarya</taxon>
        <taxon>Ascomycota</taxon>
        <taxon>Saccharomycotina</taxon>
        <taxon>Pichiomycetes</taxon>
        <taxon>Debaryomycetaceae</taxon>
        <taxon>Kurtzmaniella</taxon>
    </lineage>
</organism>
<keyword evidence="2" id="KW-1133">Transmembrane helix</keyword>
<dbReference type="InterPro" id="IPR010640">
    <property type="entry name" value="Low_temperature_requirement_A"/>
</dbReference>
<evidence type="ECO:0000313" key="4">
    <source>
        <dbReference type="Proteomes" id="UP000837801"/>
    </source>
</evidence>
<reference evidence="3" key="1">
    <citation type="submission" date="2022-03" db="EMBL/GenBank/DDBJ databases">
        <authorList>
            <person name="Legras J.-L."/>
            <person name="Devillers H."/>
            <person name="Grondin C."/>
        </authorList>
    </citation>
    <scope>NUCLEOTIDE SEQUENCE</scope>
    <source>
        <strain evidence="3">CLIB 1423</strain>
    </source>
</reference>
<feature type="transmembrane region" description="Helical" evidence="2">
    <location>
        <begin position="157"/>
        <end position="174"/>
    </location>
</feature>
<feature type="transmembrane region" description="Helical" evidence="2">
    <location>
        <begin position="245"/>
        <end position="267"/>
    </location>
</feature>
<dbReference type="Proteomes" id="UP000837801">
    <property type="component" value="Unassembled WGS sequence"/>
</dbReference>
<dbReference type="AlphaFoldDB" id="A0A9P0QLH8"/>
<name>A0A9P0QLH8_9ASCO</name>
<accession>A0A9P0QLH8</accession>
<protein>
    <submittedName>
        <fullName evidence="3">Uncharacterized protein</fullName>
    </submittedName>
</protein>
<sequence length="512" mass="57428">MSKNQSQDLEAANTTNSNRVSFHGEEDEQITSIISRIQEERDGISDEEDAEEFIRKYGEIDFKFIKRPKEAVWFIKPQALNYFKDGILYRTRGERTSTKTELVLDLMYVGIIANLAGDASENAGGAALLKYILLFIPAWTVWADIKDATNFYYNGDLSQKLYIIWILSLLTLFANSHGEVLESREGAAYTIVPYILCRMSLAIGLLFYSFYTPEHRPQQRLYACFITFTCCLWIAVIFISTKAKIGLSIAIMVLEHTLCIAVFHPYTKKLLKLRMSTALNIEHEVERFATFVTIAIGEFLYKAVASSGLGAGFSDKFARGIFLIIIAYTLFWIHGNGSTCKSATHAFRRNANIGALWVYIHLPLIASLVLAADAGGDITLSDNTRLARPTSHSENIESGGFEHARRADSDSTEEEPNMYALSFFFTGSLCVALFSLTVLGLLDKSRDPKDMFLIPRFWRVFMRLPTGIIIVCLSIAELNSTVLMGIITALLILLLVFESFTSTPKNCLNSPK</sequence>
<feature type="compositionally biased region" description="Polar residues" evidence="1">
    <location>
        <begin position="1"/>
        <end position="20"/>
    </location>
</feature>
<feature type="transmembrane region" description="Helical" evidence="2">
    <location>
        <begin position="220"/>
        <end position="239"/>
    </location>
</feature>